<feature type="compositionally biased region" description="Polar residues" evidence="1">
    <location>
        <begin position="264"/>
        <end position="280"/>
    </location>
</feature>
<dbReference type="AlphaFoldDB" id="A0A7S1FBP1"/>
<gene>
    <name evidence="2" type="ORF">NSCI0253_LOCUS31980</name>
</gene>
<feature type="compositionally biased region" description="Pro residues" evidence="1">
    <location>
        <begin position="163"/>
        <end position="176"/>
    </location>
</feature>
<proteinExistence type="predicted"/>
<evidence type="ECO:0000256" key="1">
    <source>
        <dbReference type="SAM" id="MobiDB-lite"/>
    </source>
</evidence>
<protein>
    <submittedName>
        <fullName evidence="2">Uncharacterized protein</fullName>
    </submittedName>
</protein>
<reference evidence="2" key="1">
    <citation type="submission" date="2021-01" db="EMBL/GenBank/DDBJ databases">
        <authorList>
            <person name="Corre E."/>
            <person name="Pelletier E."/>
            <person name="Niang G."/>
            <person name="Scheremetjew M."/>
            <person name="Finn R."/>
            <person name="Kale V."/>
            <person name="Holt S."/>
            <person name="Cochrane G."/>
            <person name="Meng A."/>
            <person name="Brown T."/>
            <person name="Cohen L."/>
        </authorList>
    </citation>
    <scope>NUCLEOTIDE SEQUENCE</scope>
</reference>
<name>A0A7S1FBP1_NOCSC</name>
<evidence type="ECO:0000313" key="2">
    <source>
        <dbReference type="EMBL" id="CAD8857628.1"/>
    </source>
</evidence>
<sequence length="383" mass="39568">MYGPHTASPRGPFSTPATQVHLAPPLVWSRVPVQVGTQLSPGRSPWPRVDPCAQTMLPRTLGMTGGGAGVISSVGPHSSPVHAVVITSGQLDASERRTQTYPVPQTLVRRSSAYPVYVSPRTAALSGTISATAAPSILEVAAPSIPEAAAPSIPETAAELPKFHPPPFASPLPVPDSPDSGGTPDPEQLLTLASEFAADLHSALPQKSFSSWPKAGEMPSASLPSPPPARAEVVERASMASGPSSTCSFSVSDSDEGDEFVNAPSCSQKTEPATSCTGSSEMRERRSRALSVAPDAAAVPQPRHTLLRFSGSRDSCTVEQCDIQLGPPESPDAGTGGCARIALRVGSLDRSLKAYGPFGPTLPVPESPDASAESTPRACCDSD</sequence>
<feature type="compositionally biased region" description="Low complexity" evidence="1">
    <location>
        <begin position="177"/>
        <end position="186"/>
    </location>
</feature>
<dbReference type="EMBL" id="HBFQ01045058">
    <property type="protein sequence ID" value="CAD8857628.1"/>
    <property type="molecule type" value="Transcribed_RNA"/>
</dbReference>
<feature type="region of interest" description="Disordered" evidence="1">
    <location>
        <begin position="158"/>
        <end position="187"/>
    </location>
</feature>
<accession>A0A7S1FBP1</accession>
<organism evidence="2">
    <name type="scientific">Noctiluca scintillans</name>
    <name type="common">Sea sparkle</name>
    <name type="synonym">Red tide dinoflagellate</name>
    <dbReference type="NCBI Taxonomy" id="2966"/>
    <lineage>
        <taxon>Eukaryota</taxon>
        <taxon>Sar</taxon>
        <taxon>Alveolata</taxon>
        <taxon>Dinophyceae</taxon>
        <taxon>Noctilucales</taxon>
        <taxon>Noctilucaceae</taxon>
        <taxon>Noctiluca</taxon>
    </lineage>
</organism>
<feature type="region of interest" description="Disordered" evidence="1">
    <location>
        <begin position="208"/>
        <end position="284"/>
    </location>
</feature>
<feature type="region of interest" description="Disordered" evidence="1">
    <location>
        <begin position="354"/>
        <end position="383"/>
    </location>
</feature>